<dbReference type="PANTHER" id="PTHR13318:SF193">
    <property type="entry name" value="F-BOX_LRR-REPEAT PROTEIN 16"/>
    <property type="match status" value="1"/>
</dbReference>
<sequence length="406" mass="46368">MKCNYLVNSPSRKGENHLKPTTTQELWEDRKFLNTFFHYFVLSERAILVQVCRVWKEVIYQPKYWRNALPVLSCRELRRCSDPSRRRIYRSWEKRGVDSLGLFELSDPDIVDLIYNWPLGNLRHLAVRWSNISNEGMKTLLTSFRSLRQLELVGCNDVTDDGLWSSLCPRIVSVTVADCVHVADHSVAAVLRLLPSLYEFNLQSYHVTDSALAFFGHQRPPTLTVLRLHSCWKLTDQGVENLVHSIPTLADLSLSGCCGITDRGVALIATHLRNLRSLDLSWCPKVTDVAVQYLVRGLTFLEELILDRCSGITDTGIGYISTMTNLNALYLRWCPRVHDAGLRQLCRLRNLLILSLAGCQLLTEEGFSSLVQLYHLEELELTNCPGISPELLKYLHDQLPKCLIVD</sequence>
<dbReference type="Proteomes" id="UP000694941">
    <property type="component" value="Unplaced"/>
</dbReference>
<dbReference type="Pfam" id="PF25372">
    <property type="entry name" value="DUF7885"/>
    <property type="match status" value="1"/>
</dbReference>
<dbReference type="PANTHER" id="PTHR13318">
    <property type="entry name" value="PARTNER OF PAIRED, ISOFORM B-RELATED"/>
    <property type="match status" value="1"/>
</dbReference>
<feature type="domain" description="F-box/LRR-repeat protein 15-like leucin rich repeat" evidence="1">
    <location>
        <begin position="132"/>
        <end position="294"/>
    </location>
</feature>
<dbReference type="Gene3D" id="3.80.10.10">
    <property type="entry name" value="Ribonuclease Inhibitor"/>
    <property type="match status" value="2"/>
</dbReference>
<evidence type="ECO:0000313" key="3">
    <source>
        <dbReference type="RefSeq" id="XP_022249975.1"/>
    </source>
</evidence>
<dbReference type="SUPFAM" id="SSF52047">
    <property type="entry name" value="RNI-like"/>
    <property type="match status" value="1"/>
</dbReference>
<reference evidence="3" key="1">
    <citation type="submission" date="2025-08" db="UniProtKB">
        <authorList>
            <consortium name="RefSeq"/>
        </authorList>
    </citation>
    <scope>IDENTIFICATION</scope>
    <source>
        <tissue evidence="3">Muscle</tissue>
    </source>
</reference>
<proteinExistence type="predicted"/>
<dbReference type="SMART" id="SM00367">
    <property type="entry name" value="LRR_CC"/>
    <property type="match status" value="10"/>
</dbReference>
<dbReference type="InterPro" id="IPR057207">
    <property type="entry name" value="FBXL15_LRR"/>
</dbReference>
<evidence type="ECO:0000313" key="2">
    <source>
        <dbReference type="Proteomes" id="UP000694941"/>
    </source>
</evidence>
<dbReference type="InterPro" id="IPR032675">
    <property type="entry name" value="LRR_dom_sf"/>
</dbReference>
<keyword evidence="2" id="KW-1185">Reference proteome</keyword>
<organism evidence="2 3">
    <name type="scientific">Limulus polyphemus</name>
    <name type="common">Atlantic horseshoe crab</name>
    <dbReference type="NCBI Taxonomy" id="6850"/>
    <lineage>
        <taxon>Eukaryota</taxon>
        <taxon>Metazoa</taxon>
        <taxon>Ecdysozoa</taxon>
        <taxon>Arthropoda</taxon>
        <taxon>Chelicerata</taxon>
        <taxon>Merostomata</taxon>
        <taxon>Xiphosura</taxon>
        <taxon>Limulidae</taxon>
        <taxon>Limulus</taxon>
    </lineage>
</organism>
<name>A0ABM1T269_LIMPO</name>
<protein>
    <submittedName>
        <fullName evidence="3">F-box/LRR-repeat protein 16-like</fullName>
    </submittedName>
</protein>
<dbReference type="GeneID" id="106466286"/>
<dbReference type="RefSeq" id="XP_022249975.1">
    <property type="nucleotide sequence ID" value="XM_022394267.1"/>
</dbReference>
<evidence type="ECO:0000259" key="1">
    <source>
        <dbReference type="Pfam" id="PF25372"/>
    </source>
</evidence>
<gene>
    <name evidence="3" type="primary">LOC106466286</name>
</gene>
<accession>A0ABM1T269</accession>
<dbReference type="CDD" id="cd22127">
    <property type="entry name" value="F-box_FBXL16"/>
    <property type="match status" value="1"/>
</dbReference>
<dbReference type="InterPro" id="IPR006553">
    <property type="entry name" value="Leu-rich_rpt_Cys-con_subtyp"/>
</dbReference>